<keyword evidence="4 9" id="KW-0863">Zinc-finger</keyword>
<dbReference type="FunFam" id="3.30.160.60:FF:001289">
    <property type="entry name" value="Zinc finger protein 574"/>
    <property type="match status" value="1"/>
</dbReference>
<keyword evidence="3" id="KW-0677">Repeat</keyword>
<evidence type="ECO:0000256" key="2">
    <source>
        <dbReference type="ARBA" id="ARBA00022723"/>
    </source>
</evidence>
<evidence type="ECO:0000256" key="10">
    <source>
        <dbReference type="SAM" id="MobiDB-lite"/>
    </source>
</evidence>
<keyword evidence="6" id="KW-0805">Transcription regulation</keyword>
<dbReference type="InterPro" id="IPR050331">
    <property type="entry name" value="Zinc_finger"/>
</dbReference>
<keyword evidence="5" id="KW-0862">Zinc</keyword>
<dbReference type="Gene3D" id="3.30.160.60">
    <property type="entry name" value="Classic Zinc Finger"/>
    <property type="match status" value="3"/>
</dbReference>
<evidence type="ECO:0000256" key="5">
    <source>
        <dbReference type="ARBA" id="ARBA00022833"/>
    </source>
</evidence>
<dbReference type="PANTHER" id="PTHR16515">
    <property type="entry name" value="PR DOMAIN ZINC FINGER PROTEIN"/>
    <property type="match status" value="1"/>
</dbReference>
<keyword evidence="8" id="KW-0539">Nucleus</keyword>
<dbReference type="STRING" id="6186.A0A183KR54"/>
<dbReference type="AlphaFoldDB" id="A0A183KR54"/>
<evidence type="ECO:0000256" key="9">
    <source>
        <dbReference type="PROSITE-ProRule" id="PRU00042"/>
    </source>
</evidence>
<evidence type="ECO:0000313" key="12">
    <source>
        <dbReference type="EMBL" id="VDP63767.1"/>
    </source>
</evidence>
<dbReference type="GO" id="GO:0005634">
    <property type="term" value="C:nucleus"/>
    <property type="evidence" value="ECO:0007669"/>
    <property type="project" value="UniProtKB-SubCell"/>
</dbReference>
<dbReference type="GO" id="GO:0045893">
    <property type="term" value="P:positive regulation of DNA-templated transcription"/>
    <property type="evidence" value="ECO:0007669"/>
    <property type="project" value="UniProtKB-ARBA"/>
</dbReference>
<dbReference type="SMART" id="SM00355">
    <property type="entry name" value="ZnF_C2H2"/>
    <property type="match status" value="3"/>
</dbReference>
<evidence type="ECO:0000256" key="7">
    <source>
        <dbReference type="ARBA" id="ARBA00023163"/>
    </source>
</evidence>
<dbReference type="PROSITE" id="PS00028">
    <property type="entry name" value="ZINC_FINGER_C2H2_1"/>
    <property type="match status" value="3"/>
</dbReference>
<dbReference type="InterPro" id="IPR013087">
    <property type="entry name" value="Znf_C2H2_type"/>
</dbReference>
<gene>
    <name evidence="12" type="ORF">SCUD_LOCUS17540</name>
</gene>
<comment type="subcellular location">
    <subcellularLocation>
        <location evidence="1">Nucleus</location>
    </subcellularLocation>
</comment>
<keyword evidence="13" id="KW-1185">Reference proteome</keyword>
<organism evidence="14">
    <name type="scientific">Schistosoma curassoni</name>
    <dbReference type="NCBI Taxonomy" id="6186"/>
    <lineage>
        <taxon>Eukaryota</taxon>
        <taxon>Metazoa</taxon>
        <taxon>Spiralia</taxon>
        <taxon>Lophotrochozoa</taxon>
        <taxon>Platyhelminthes</taxon>
        <taxon>Trematoda</taxon>
        <taxon>Digenea</taxon>
        <taxon>Strigeidida</taxon>
        <taxon>Schistosomatoidea</taxon>
        <taxon>Schistosomatidae</taxon>
        <taxon>Schistosoma</taxon>
    </lineage>
</organism>
<keyword evidence="2" id="KW-0479">Metal-binding</keyword>
<sequence length="452" mass="52570">MVTEEINENSIAERLHQPVPLDLSYHSSISNESNISNQLSISTITTPFINKYDKSTNIQLSSLQHTCISIPIKTSQLNDKFDNQLYFPQSSIIEQVNTLYRSNLEKLQMFYTLKRSQLKSMNDLYHSPLITIPPPEQLLALTMLHNHKSIKFTPIINTSNNNNNNNISLLPRQLNQTIKNDLVTNLSSTIPSLYDNQFIDLNNNNDNNQYCNSIPFELISIYLKMLEKSKNFNEIYKNDGSNYSYETIYKWLLSLRKNIYTTIDKDLNNPPLNYPIKTKLSQTVVHVESDNNNNDNNNNNNGIKNIPKKHKTITSVLDVLPSDSIEVVQGLLSTCVNHFTPKRERYTCHFCGKLFPRSANLTRHIRTHTGEQPYKCIHCPRSFSISSNLQRHIRNIHQKERPFHCNVCLKRFGQRANLERHVRNHLISKYHHHHHQQQHQYKPLLSPTWSSS</sequence>
<dbReference type="GO" id="GO:0043565">
    <property type="term" value="F:sequence-specific DNA binding"/>
    <property type="evidence" value="ECO:0007669"/>
    <property type="project" value="UniProtKB-ARBA"/>
</dbReference>
<dbReference type="SUPFAM" id="SSF57667">
    <property type="entry name" value="beta-beta-alpha zinc fingers"/>
    <property type="match status" value="2"/>
</dbReference>
<dbReference type="GO" id="GO:0008270">
    <property type="term" value="F:zinc ion binding"/>
    <property type="evidence" value="ECO:0007669"/>
    <property type="project" value="UniProtKB-KW"/>
</dbReference>
<evidence type="ECO:0000259" key="11">
    <source>
        <dbReference type="PROSITE" id="PS50157"/>
    </source>
</evidence>
<evidence type="ECO:0000256" key="4">
    <source>
        <dbReference type="ARBA" id="ARBA00022771"/>
    </source>
</evidence>
<proteinExistence type="predicted"/>
<feature type="region of interest" description="Disordered" evidence="10">
    <location>
        <begin position="430"/>
        <end position="452"/>
    </location>
</feature>
<dbReference type="FunFam" id="3.30.160.60:FF:001732">
    <property type="entry name" value="Zgc:162936"/>
    <property type="match status" value="1"/>
</dbReference>
<dbReference type="FunFam" id="3.30.160.60:FF:000112">
    <property type="entry name" value="Mds1 and evi1 complex locus protein"/>
    <property type="match status" value="1"/>
</dbReference>
<dbReference type="PANTHER" id="PTHR16515:SF49">
    <property type="entry name" value="GASTRULA ZINC FINGER PROTEIN XLCGF49.1-LIKE-RELATED"/>
    <property type="match status" value="1"/>
</dbReference>
<dbReference type="PROSITE" id="PS50157">
    <property type="entry name" value="ZINC_FINGER_C2H2_2"/>
    <property type="match status" value="3"/>
</dbReference>
<evidence type="ECO:0000256" key="3">
    <source>
        <dbReference type="ARBA" id="ARBA00022737"/>
    </source>
</evidence>
<reference evidence="12 13" key="2">
    <citation type="submission" date="2018-11" db="EMBL/GenBank/DDBJ databases">
        <authorList>
            <consortium name="Pathogen Informatics"/>
        </authorList>
    </citation>
    <scope>NUCLEOTIDE SEQUENCE [LARGE SCALE GENOMIC DNA]</scope>
    <source>
        <strain evidence="12">Dakar</strain>
        <strain evidence="13">Dakar, Senegal</strain>
    </source>
</reference>
<dbReference type="Pfam" id="PF00096">
    <property type="entry name" value="zf-C2H2"/>
    <property type="match status" value="3"/>
</dbReference>
<name>A0A183KR54_9TREM</name>
<dbReference type="Proteomes" id="UP000279833">
    <property type="component" value="Unassembled WGS sequence"/>
</dbReference>
<keyword evidence="7" id="KW-0804">Transcription</keyword>
<evidence type="ECO:0000256" key="1">
    <source>
        <dbReference type="ARBA" id="ARBA00004123"/>
    </source>
</evidence>
<protein>
    <submittedName>
        <fullName evidence="14">Zinc finger protein</fullName>
    </submittedName>
</protein>
<evidence type="ECO:0000256" key="6">
    <source>
        <dbReference type="ARBA" id="ARBA00023015"/>
    </source>
</evidence>
<dbReference type="GO" id="GO:0006357">
    <property type="term" value="P:regulation of transcription by RNA polymerase II"/>
    <property type="evidence" value="ECO:0007669"/>
    <property type="project" value="UniProtKB-ARBA"/>
</dbReference>
<feature type="domain" description="C2H2-type" evidence="11">
    <location>
        <begin position="403"/>
        <end position="430"/>
    </location>
</feature>
<dbReference type="OrthoDB" id="3437960at2759"/>
<dbReference type="EMBL" id="UZAK01039923">
    <property type="protein sequence ID" value="VDP63767.1"/>
    <property type="molecule type" value="Genomic_DNA"/>
</dbReference>
<evidence type="ECO:0000313" key="13">
    <source>
        <dbReference type="Proteomes" id="UP000279833"/>
    </source>
</evidence>
<reference evidence="14" key="1">
    <citation type="submission" date="2016-06" db="UniProtKB">
        <authorList>
            <consortium name="WormBaseParasite"/>
        </authorList>
    </citation>
    <scope>IDENTIFICATION</scope>
</reference>
<dbReference type="GO" id="GO:0005694">
    <property type="term" value="C:chromosome"/>
    <property type="evidence" value="ECO:0007669"/>
    <property type="project" value="UniProtKB-ARBA"/>
</dbReference>
<accession>A0A183KR54</accession>
<evidence type="ECO:0000313" key="14">
    <source>
        <dbReference type="WBParaSite" id="SCUD_0001754301-mRNA-1"/>
    </source>
</evidence>
<dbReference type="SMART" id="SM00614">
    <property type="entry name" value="ZnF_BED"/>
    <property type="match status" value="1"/>
</dbReference>
<feature type="domain" description="C2H2-type" evidence="11">
    <location>
        <begin position="374"/>
        <end position="402"/>
    </location>
</feature>
<dbReference type="WBParaSite" id="SCUD_0001754301-mRNA-1">
    <property type="protein sequence ID" value="SCUD_0001754301-mRNA-1"/>
    <property type="gene ID" value="SCUD_0001754301"/>
</dbReference>
<feature type="domain" description="C2H2-type" evidence="11">
    <location>
        <begin position="346"/>
        <end position="373"/>
    </location>
</feature>
<evidence type="ECO:0000256" key="8">
    <source>
        <dbReference type="ARBA" id="ARBA00023242"/>
    </source>
</evidence>
<dbReference type="InterPro" id="IPR036236">
    <property type="entry name" value="Znf_C2H2_sf"/>
</dbReference>